<dbReference type="PANTHER" id="PTHR20852:SF57">
    <property type="entry name" value="GLUTAMINE SYNTHETASE 2 CYTOPLASMIC"/>
    <property type="match status" value="1"/>
</dbReference>
<protein>
    <recommendedName>
        <fullName evidence="3">glutamine synthetase</fullName>
        <ecNumber evidence="3">6.3.1.2</ecNumber>
    </recommendedName>
</protein>
<dbReference type="GO" id="GO:0006542">
    <property type="term" value="P:glutamine biosynthetic process"/>
    <property type="evidence" value="ECO:0007669"/>
    <property type="project" value="InterPro"/>
</dbReference>
<evidence type="ECO:0000256" key="7">
    <source>
        <dbReference type="ARBA" id="ARBA00022840"/>
    </source>
</evidence>
<dbReference type="SUPFAM" id="SSF54368">
    <property type="entry name" value="Glutamine synthetase, N-terminal domain"/>
    <property type="match status" value="1"/>
</dbReference>
<comment type="similarity">
    <text evidence="2 8 9">Belongs to the glutamine synthetase family.</text>
</comment>
<dbReference type="Pfam" id="PF00120">
    <property type="entry name" value="Gln-synt_C"/>
    <property type="match status" value="1"/>
</dbReference>
<proteinExistence type="evidence at transcript level"/>
<reference evidence="12" key="1">
    <citation type="submission" date="2014-03" db="EMBL/GenBank/DDBJ databases">
        <title>The sialotranscriptome of Amblyomma triste, Amblyomma parvum and Amblyomma cajennense ticks, uncovered by 454-based RNA-seq.</title>
        <authorList>
            <person name="Garcia G.R."/>
            <person name="Gardinassi L.G."/>
            <person name="Ribeiro J.M."/>
            <person name="Anatriello E."/>
            <person name="Ferreira B.R."/>
            <person name="Moreira H.N."/>
            <person name="Mafra C."/>
            <person name="Olegario M.M."/>
            <person name="Szabo P.J."/>
            <person name="Miranda-Santos I.K."/>
            <person name="Maruyama S.R."/>
        </authorList>
    </citation>
    <scope>NUCLEOTIDE SEQUENCE</scope>
    <source>
        <strain evidence="12">Mato Grasso do Sul</strain>
        <tissue evidence="12">Salivary glands</tissue>
    </source>
</reference>
<keyword evidence="5" id="KW-0436">Ligase</keyword>
<dbReference type="PANTHER" id="PTHR20852">
    <property type="entry name" value="GLUTAMINE SYNTHETASE"/>
    <property type="match status" value="1"/>
</dbReference>
<dbReference type="EC" id="6.3.1.2" evidence="3"/>
<dbReference type="InterPro" id="IPR050292">
    <property type="entry name" value="Glutamine_Synthetase"/>
</dbReference>
<evidence type="ECO:0000313" key="12">
    <source>
        <dbReference type="EMBL" id="JAC33950.1"/>
    </source>
</evidence>
<dbReference type="GO" id="GO:0005737">
    <property type="term" value="C:cytoplasm"/>
    <property type="evidence" value="ECO:0007669"/>
    <property type="project" value="UniProtKB-SubCell"/>
</dbReference>
<dbReference type="FunFam" id="3.30.590.10:FF:000011">
    <property type="entry name" value="Glutamine synthetase"/>
    <property type="match status" value="1"/>
</dbReference>
<name>A0A023GM68_AMBTT</name>
<keyword evidence="6" id="KW-0547">Nucleotide-binding</keyword>
<evidence type="ECO:0000256" key="10">
    <source>
        <dbReference type="SAM" id="Coils"/>
    </source>
</evidence>
<dbReference type="GO" id="GO:0005524">
    <property type="term" value="F:ATP binding"/>
    <property type="evidence" value="ECO:0007669"/>
    <property type="project" value="UniProtKB-KW"/>
</dbReference>
<evidence type="ECO:0000256" key="1">
    <source>
        <dbReference type="ARBA" id="ARBA00004496"/>
    </source>
</evidence>
<dbReference type="InterPro" id="IPR008146">
    <property type="entry name" value="Gln_synth_cat_dom"/>
</dbReference>
<dbReference type="Gene3D" id="3.30.590.10">
    <property type="entry name" value="Glutamine synthetase/guanido kinase, catalytic domain"/>
    <property type="match status" value="1"/>
</dbReference>
<feature type="domain" description="GS catalytic" evidence="11">
    <location>
        <begin position="111"/>
        <end position="366"/>
    </location>
</feature>
<evidence type="ECO:0000256" key="4">
    <source>
        <dbReference type="ARBA" id="ARBA00022490"/>
    </source>
</evidence>
<dbReference type="AlphaFoldDB" id="A0A023GM68"/>
<evidence type="ECO:0000256" key="2">
    <source>
        <dbReference type="ARBA" id="ARBA00009897"/>
    </source>
</evidence>
<evidence type="ECO:0000256" key="5">
    <source>
        <dbReference type="ARBA" id="ARBA00022598"/>
    </source>
</evidence>
<comment type="subcellular location">
    <subcellularLocation>
        <location evidence="1">Cytoplasm</location>
    </subcellularLocation>
</comment>
<evidence type="ECO:0000256" key="3">
    <source>
        <dbReference type="ARBA" id="ARBA00012937"/>
    </source>
</evidence>
<dbReference type="GO" id="GO:0004356">
    <property type="term" value="F:glutamine synthetase activity"/>
    <property type="evidence" value="ECO:0007669"/>
    <property type="project" value="UniProtKB-EC"/>
</dbReference>
<dbReference type="SMART" id="SM01230">
    <property type="entry name" value="Gln-synt_C"/>
    <property type="match status" value="1"/>
</dbReference>
<evidence type="ECO:0000256" key="8">
    <source>
        <dbReference type="PROSITE-ProRule" id="PRU01331"/>
    </source>
</evidence>
<dbReference type="Gene3D" id="3.10.20.70">
    <property type="entry name" value="Glutamine synthetase, N-terminal domain"/>
    <property type="match status" value="1"/>
</dbReference>
<evidence type="ECO:0000256" key="9">
    <source>
        <dbReference type="RuleBase" id="RU000384"/>
    </source>
</evidence>
<dbReference type="InterPro" id="IPR014746">
    <property type="entry name" value="Gln_synth/guanido_kin_cat_dom"/>
</dbReference>
<keyword evidence="10" id="KW-0175">Coiled coil</keyword>
<keyword evidence="7" id="KW-0067">ATP-binding</keyword>
<evidence type="ECO:0000259" key="11">
    <source>
        <dbReference type="PROSITE" id="PS51987"/>
    </source>
</evidence>
<sequence length="366" mass="40761">MAEGREPVLRRYLDLEQPSDAVFCTYVFVDGYLEKVRAKTKTLDFEPKRAEECPEWNFCALGSYQWPDGGPKSEAYLVPVALFRDPFFGGRNKIVLCEVLQHDRTPMKTNTRRSCCQAMDKAADQKPWFGIEQEYVLTEKDGHPLQWPRHASHTIKPLGPYCYGVGADVAAGRHVSDAHYKACTYAGVKMAGTNCEGILSQWEYQVGPLPGVEAADHLWVSRYILERVAEDFGLLVNLDPMPFPSGEWLGSAMHTNFSTMAMREDGGIRSIKAAIEKLKGNADALLAKYDTARIKRNKLRVEAGMMTTPSTQFSSDECSKEVSVRVPLAVVEAGRGYFEDRRPGANADPYTVCEALAGLCVSIEII</sequence>
<evidence type="ECO:0000256" key="6">
    <source>
        <dbReference type="ARBA" id="ARBA00022741"/>
    </source>
</evidence>
<accession>A0A023GM68</accession>
<dbReference type="PROSITE" id="PS51987">
    <property type="entry name" value="GS_CATALYTIC"/>
    <property type="match status" value="1"/>
</dbReference>
<dbReference type="InterPro" id="IPR036651">
    <property type="entry name" value="Gln_synt_N_sf"/>
</dbReference>
<dbReference type="SUPFAM" id="SSF55931">
    <property type="entry name" value="Glutamine synthetase/guanido kinase"/>
    <property type="match status" value="1"/>
</dbReference>
<keyword evidence="4" id="KW-0963">Cytoplasm</keyword>
<feature type="coiled-coil region" evidence="10">
    <location>
        <begin position="268"/>
        <end position="295"/>
    </location>
</feature>
<organism evidence="12">
    <name type="scientific">Amblyomma triste</name>
    <name type="common">Neotropical tick</name>
    <dbReference type="NCBI Taxonomy" id="251400"/>
    <lineage>
        <taxon>Eukaryota</taxon>
        <taxon>Metazoa</taxon>
        <taxon>Ecdysozoa</taxon>
        <taxon>Arthropoda</taxon>
        <taxon>Chelicerata</taxon>
        <taxon>Arachnida</taxon>
        <taxon>Acari</taxon>
        <taxon>Parasitiformes</taxon>
        <taxon>Ixodida</taxon>
        <taxon>Ixodoidea</taxon>
        <taxon>Ixodidae</taxon>
        <taxon>Amblyomminae</taxon>
        <taxon>Amblyomma</taxon>
    </lineage>
</organism>
<dbReference type="EMBL" id="GBBM01001468">
    <property type="protein sequence ID" value="JAC33950.1"/>
    <property type="molecule type" value="mRNA"/>
</dbReference>